<keyword evidence="3" id="KW-1185">Reference proteome</keyword>
<gene>
    <name evidence="2" type="ORF">BSL78_26285</name>
</gene>
<feature type="domain" description="Galaxin-like repeats" evidence="1">
    <location>
        <begin position="424"/>
        <end position="518"/>
    </location>
</feature>
<dbReference type="InterPro" id="IPR056601">
    <property type="entry name" value="Galaxin_dom"/>
</dbReference>
<accession>A0A2G8JMD4</accession>
<protein>
    <recommendedName>
        <fullName evidence="1">Galaxin-like repeats domain-containing protein</fullName>
    </recommendedName>
</protein>
<comment type="caution">
    <text evidence="2">The sequence shown here is derived from an EMBL/GenBank/DDBJ whole genome shotgun (WGS) entry which is preliminary data.</text>
</comment>
<evidence type="ECO:0000313" key="2">
    <source>
        <dbReference type="EMBL" id="PIK36883.1"/>
    </source>
</evidence>
<dbReference type="PANTHER" id="PTHR34490">
    <property type="entry name" value="PROTEIN CBG12054-RELATED"/>
    <property type="match status" value="1"/>
</dbReference>
<dbReference type="OrthoDB" id="5989849at2759"/>
<evidence type="ECO:0000313" key="3">
    <source>
        <dbReference type="Proteomes" id="UP000230750"/>
    </source>
</evidence>
<name>A0A2G8JMD4_STIJA</name>
<evidence type="ECO:0000259" key="1">
    <source>
        <dbReference type="Pfam" id="PF24748"/>
    </source>
</evidence>
<dbReference type="EMBL" id="MRZV01001601">
    <property type="protein sequence ID" value="PIK36883.1"/>
    <property type="molecule type" value="Genomic_DNA"/>
</dbReference>
<proteinExistence type="predicted"/>
<sequence>MINKATNIGYGNDNCYDYWNDEEYKTGWRELCCQGKVFDNSNEEYACVEVPSGQFLISVNEDIVCNKRIHKRIETECCNDHPFPRSDSLQCCGQDYIDPTTDTCCYGQVIHGVGNCCGRHAVYNTLTEICVNGVVHQVPEQEDAWLYGTCRLSDGNIELYHVNNEMCCDSGVIAKDSNLRCHGDVLYDITTHVWVHGVGKEAIELGRNSVCGSKTLNPNREVCCYGQVHDVGSADGACCNHVPYSRHNASCCRGVITEGVPEIPGIQECSGQQSYWTSDKISCQNGQVRDKHPSDACCGNEIINTDERICCGGENLKRKGPDDICCGTASYRAVIFASKICKGGALVVKKPHHEYCEGARKVYDTRTEICCSNMRVHERSNPWGLERQCCGHAVHHPEEQSCFQDRVFPIPSESAESKTITELTVEMCQENNQLSAFGQTCCQGKPISDSTHKCCDDHVYSIAGMEDPQCCRGRCFDSNAREAVCCEGIWHFTGGVAKTCIGQVAVAADEQLCGDTIYPRAEMANVAVTAFSMTALTCVAMVSGFRFARHHPGTREARADDHLGEGIEEKKLYSSVACGDELYNPLTHICCDDTVIEDGRQVCCNGRVQNLTQENENSCCGSTAYNNLTAVCCGERITQVADIRKARDAKGCCRDGQYFDLQTMQCQDGQVQPETEECSLCQDTILSKRAVEELADQSQHHLNIRITRPLSDQNTIGVKVTPLFRDCPDCPAVLSKKQLRKIKTMVLPEGCNCETFQRQGKYVLLTSGVLQENGQFHLQSNDVLLPPKNAKIVRNVFEQ</sequence>
<feature type="domain" description="Galaxin-like repeats" evidence="1">
    <location>
        <begin position="32"/>
        <end position="141"/>
    </location>
</feature>
<dbReference type="PANTHER" id="PTHR34490:SF3">
    <property type="entry name" value="GALAXIN-LIKE ISOFORM X2"/>
    <property type="match status" value="1"/>
</dbReference>
<dbReference type="Proteomes" id="UP000230750">
    <property type="component" value="Unassembled WGS sequence"/>
</dbReference>
<dbReference type="AlphaFoldDB" id="A0A2G8JMD4"/>
<feature type="domain" description="Galaxin-like repeats" evidence="1">
    <location>
        <begin position="268"/>
        <end position="403"/>
    </location>
</feature>
<feature type="domain" description="Galaxin-like repeats" evidence="1">
    <location>
        <begin position="574"/>
        <end position="688"/>
    </location>
</feature>
<organism evidence="2 3">
    <name type="scientific">Stichopus japonicus</name>
    <name type="common">Sea cucumber</name>
    <dbReference type="NCBI Taxonomy" id="307972"/>
    <lineage>
        <taxon>Eukaryota</taxon>
        <taxon>Metazoa</taxon>
        <taxon>Echinodermata</taxon>
        <taxon>Eleutherozoa</taxon>
        <taxon>Echinozoa</taxon>
        <taxon>Holothuroidea</taxon>
        <taxon>Aspidochirotacea</taxon>
        <taxon>Aspidochirotida</taxon>
        <taxon>Stichopodidae</taxon>
        <taxon>Apostichopus</taxon>
    </lineage>
</organism>
<reference evidence="2 3" key="1">
    <citation type="journal article" date="2017" name="PLoS Biol.">
        <title>The sea cucumber genome provides insights into morphological evolution and visceral regeneration.</title>
        <authorList>
            <person name="Zhang X."/>
            <person name="Sun L."/>
            <person name="Yuan J."/>
            <person name="Sun Y."/>
            <person name="Gao Y."/>
            <person name="Zhang L."/>
            <person name="Li S."/>
            <person name="Dai H."/>
            <person name="Hamel J.F."/>
            <person name="Liu C."/>
            <person name="Yu Y."/>
            <person name="Liu S."/>
            <person name="Lin W."/>
            <person name="Guo K."/>
            <person name="Jin S."/>
            <person name="Xu P."/>
            <person name="Storey K.B."/>
            <person name="Huan P."/>
            <person name="Zhang T."/>
            <person name="Zhou Y."/>
            <person name="Zhang J."/>
            <person name="Lin C."/>
            <person name="Li X."/>
            <person name="Xing L."/>
            <person name="Huo D."/>
            <person name="Sun M."/>
            <person name="Wang L."/>
            <person name="Mercier A."/>
            <person name="Li F."/>
            <person name="Yang H."/>
            <person name="Xiang J."/>
        </authorList>
    </citation>
    <scope>NUCLEOTIDE SEQUENCE [LARGE SCALE GENOMIC DNA]</scope>
    <source>
        <strain evidence="2">Shaxun</strain>
        <tissue evidence="2">Muscle</tissue>
    </source>
</reference>
<dbReference type="InterPro" id="IPR055284">
    <property type="entry name" value="Galaxin-like"/>
</dbReference>
<dbReference type="Pfam" id="PF24748">
    <property type="entry name" value="Galaxin_repeat"/>
    <property type="match status" value="4"/>
</dbReference>